<comment type="caution">
    <text evidence="2">The sequence shown here is derived from an EMBL/GenBank/DDBJ whole genome shotgun (WGS) entry which is preliminary data.</text>
</comment>
<keyword evidence="2" id="KW-0808">Transferase</keyword>
<evidence type="ECO:0000313" key="3">
    <source>
        <dbReference type="Proteomes" id="UP001140949"/>
    </source>
</evidence>
<feature type="compositionally biased region" description="Basic and acidic residues" evidence="1">
    <location>
        <begin position="19"/>
        <end position="30"/>
    </location>
</feature>
<dbReference type="AlphaFoldDB" id="A0AAX6F1G6"/>
<protein>
    <submittedName>
        <fullName evidence="2">Proline-rich receptor-like protein kinase PERK9</fullName>
    </submittedName>
</protein>
<gene>
    <name evidence="2" type="ORF">M6B38_157360</name>
</gene>
<keyword evidence="2" id="KW-0418">Kinase</keyword>
<reference evidence="2" key="1">
    <citation type="journal article" date="2023" name="GigaByte">
        <title>Genome assembly of the bearded iris, Iris pallida Lam.</title>
        <authorList>
            <person name="Bruccoleri R.E."/>
            <person name="Oakeley E.J."/>
            <person name="Faust A.M.E."/>
            <person name="Altorfer M."/>
            <person name="Dessus-Babus S."/>
            <person name="Burckhardt D."/>
            <person name="Oertli M."/>
            <person name="Naumann U."/>
            <person name="Petersen F."/>
            <person name="Wong J."/>
        </authorList>
    </citation>
    <scope>NUCLEOTIDE SEQUENCE</scope>
    <source>
        <strain evidence="2">GSM-AAB239-AS_SAM_17_03QT</strain>
    </source>
</reference>
<name>A0AAX6F1G6_IRIPA</name>
<sequence length="112" mass="11850">MIVRARRRWPTVDSPGGRADNRRSTEELEGHGGTADLEAADTGAPVRIRATWALRPAEMAPVGIRGGGLTGTGEADRRTDPVAGGAHLEMGALLVVVEMRHGGEELWRADSG</sequence>
<keyword evidence="3" id="KW-1185">Reference proteome</keyword>
<dbReference type="GO" id="GO:0016301">
    <property type="term" value="F:kinase activity"/>
    <property type="evidence" value="ECO:0007669"/>
    <property type="project" value="UniProtKB-KW"/>
</dbReference>
<dbReference type="Proteomes" id="UP001140949">
    <property type="component" value="Unassembled WGS sequence"/>
</dbReference>
<reference evidence="2" key="2">
    <citation type="submission" date="2023-04" db="EMBL/GenBank/DDBJ databases">
        <authorList>
            <person name="Bruccoleri R.E."/>
            <person name="Oakeley E.J."/>
            <person name="Faust A.-M."/>
            <person name="Dessus-Babus S."/>
            <person name="Altorfer M."/>
            <person name="Burckhardt D."/>
            <person name="Oertli M."/>
            <person name="Naumann U."/>
            <person name="Petersen F."/>
            <person name="Wong J."/>
        </authorList>
    </citation>
    <scope>NUCLEOTIDE SEQUENCE</scope>
    <source>
        <strain evidence="2">GSM-AAB239-AS_SAM_17_03QT</strain>
        <tissue evidence="2">Leaf</tissue>
    </source>
</reference>
<evidence type="ECO:0000313" key="2">
    <source>
        <dbReference type="EMBL" id="KAJ6810021.1"/>
    </source>
</evidence>
<evidence type="ECO:0000256" key="1">
    <source>
        <dbReference type="SAM" id="MobiDB-lite"/>
    </source>
</evidence>
<accession>A0AAX6F1G6</accession>
<organism evidence="2 3">
    <name type="scientific">Iris pallida</name>
    <name type="common">Sweet iris</name>
    <dbReference type="NCBI Taxonomy" id="29817"/>
    <lineage>
        <taxon>Eukaryota</taxon>
        <taxon>Viridiplantae</taxon>
        <taxon>Streptophyta</taxon>
        <taxon>Embryophyta</taxon>
        <taxon>Tracheophyta</taxon>
        <taxon>Spermatophyta</taxon>
        <taxon>Magnoliopsida</taxon>
        <taxon>Liliopsida</taxon>
        <taxon>Asparagales</taxon>
        <taxon>Iridaceae</taxon>
        <taxon>Iridoideae</taxon>
        <taxon>Irideae</taxon>
        <taxon>Iris</taxon>
    </lineage>
</organism>
<feature type="region of interest" description="Disordered" evidence="1">
    <location>
        <begin position="1"/>
        <end position="42"/>
    </location>
</feature>
<keyword evidence="2" id="KW-0675">Receptor</keyword>
<dbReference type="EMBL" id="JANAVB010032619">
    <property type="protein sequence ID" value="KAJ6810021.1"/>
    <property type="molecule type" value="Genomic_DNA"/>
</dbReference>
<proteinExistence type="predicted"/>
<feature type="region of interest" description="Disordered" evidence="1">
    <location>
        <begin position="61"/>
        <end position="82"/>
    </location>
</feature>